<evidence type="ECO:0000313" key="2">
    <source>
        <dbReference type="EMBL" id="KMY51458.1"/>
    </source>
</evidence>
<name>A0A0K9GXS1_9BACI</name>
<dbReference type="RefSeq" id="WP_049682807.1">
    <property type="nucleotide sequence ID" value="NZ_LFZW01000001.1"/>
</dbReference>
<gene>
    <name evidence="2" type="ORF">AC625_19510</name>
</gene>
<dbReference type="Proteomes" id="UP000037146">
    <property type="component" value="Unassembled WGS sequence"/>
</dbReference>
<keyword evidence="1" id="KW-1133">Transmembrane helix</keyword>
<feature type="transmembrane region" description="Helical" evidence="1">
    <location>
        <begin position="67"/>
        <end position="89"/>
    </location>
</feature>
<feature type="transmembrane region" description="Helical" evidence="1">
    <location>
        <begin position="121"/>
        <end position="141"/>
    </location>
</feature>
<evidence type="ECO:0000313" key="3">
    <source>
        <dbReference type="Proteomes" id="UP000037146"/>
    </source>
</evidence>
<comment type="caution">
    <text evidence="2">The sequence shown here is derived from an EMBL/GenBank/DDBJ whole genome shotgun (WGS) entry which is preliminary data.</text>
</comment>
<keyword evidence="1" id="KW-0472">Membrane</keyword>
<keyword evidence="1" id="KW-0812">Transmembrane</keyword>
<dbReference type="STRING" id="1679170.AC625_19510"/>
<dbReference type="InterPro" id="IPR025671">
    <property type="entry name" value="HXXEE"/>
</dbReference>
<sequence>MLETFREFFDLNTVIWLFPIIFIFHDLEEIITIESSMKANKNGFQKSPFVQRILNMRENLGSTAARLSVSATWILLIISFTTVVTAHFTLNGGGFLLYTAILNLFILQAIMHIVQSIFFKGYTPGIITALFLLIPYCLIAYDSLFQFGLIDWHLIFASLPVSLVMIPIFLVGNLLGRYFIH</sequence>
<evidence type="ECO:0000256" key="1">
    <source>
        <dbReference type="SAM" id="Phobius"/>
    </source>
</evidence>
<accession>A0A0K9GXS1</accession>
<proteinExistence type="predicted"/>
<dbReference type="AlphaFoldDB" id="A0A0K9GXS1"/>
<dbReference type="PATRIC" id="fig|1679170.3.peg.4429"/>
<feature type="transmembrane region" description="Helical" evidence="1">
    <location>
        <begin position="153"/>
        <end position="175"/>
    </location>
</feature>
<evidence type="ECO:0008006" key="4">
    <source>
        <dbReference type="Google" id="ProtNLM"/>
    </source>
</evidence>
<dbReference type="EMBL" id="LFZW01000001">
    <property type="protein sequence ID" value="KMY51458.1"/>
    <property type="molecule type" value="Genomic_DNA"/>
</dbReference>
<dbReference type="Pfam" id="PF13787">
    <property type="entry name" value="HXXEE"/>
    <property type="match status" value="1"/>
</dbReference>
<protein>
    <recommendedName>
        <fullName evidence="4">HXXEE domain-containing protein</fullName>
    </recommendedName>
</protein>
<keyword evidence="3" id="KW-1185">Reference proteome</keyword>
<feature type="transmembrane region" description="Helical" evidence="1">
    <location>
        <begin position="95"/>
        <end position="114"/>
    </location>
</feature>
<reference evidence="3" key="1">
    <citation type="submission" date="2015-07" db="EMBL/GenBank/DDBJ databases">
        <title>Genome sequencing project for genomic taxonomy and phylogenomics of Bacillus-like bacteria.</title>
        <authorList>
            <person name="Liu B."/>
            <person name="Wang J."/>
            <person name="Zhu Y."/>
            <person name="Liu G."/>
            <person name="Chen Q."/>
            <person name="Chen Z."/>
            <person name="Lan J."/>
            <person name="Che J."/>
            <person name="Ge C."/>
            <person name="Shi H."/>
            <person name="Pan Z."/>
            <person name="Liu X."/>
        </authorList>
    </citation>
    <scope>NUCLEOTIDE SEQUENCE [LARGE SCALE GENOMIC DNA]</scope>
    <source>
        <strain evidence="3">FJAT-27997</strain>
    </source>
</reference>
<organism evidence="2 3">
    <name type="scientific">Peribacillus loiseleuriae</name>
    <dbReference type="NCBI Taxonomy" id="1679170"/>
    <lineage>
        <taxon>Bacteria</taxon>
        <taxon>Bacillati</taxon>
        <taxon>Bacillota</taxon>
        <taxon>Bacilli</taxon>
        <taxon>Bacillales</taxon>
        <taxon>Bacillaceae</taxon>
        <taxon>Peribacillus</taxon>
    </lineage>
</organism>